<name>A0A644UE10_9ZZZZ</name>
<dbReference type="PANTHER" id="PTHR41373">
    <property type="entry name" value="DUF2156 DOMAIN-CONTAINING PROTEIN"/>
    <property type="match status" value="1"/>
</dbReference>
<dbReference type="InterPro" id="IPR024320">
    <property type="entry name" value="LPG_synthase_C"/>
</dbReference>
<dbReference type="PANTHER" id="PTHR41373:SF1">
    <property type="entry name" value="PHOSPHATIDYLGLYCEROL LYSYLTRANSFERASE C-TERMINAL DOMAIN-CONTAINING PROTEIN"/>
    <property type="match status" value="1"/>
</dbReference>
<organism evidence="2">
    <name type="scientific">bioreactor metagenome</name>
    <dbReference type="NCBI Taxonomy" id="1076179"/>
    <lineage>
        <taxon>unclassified sequences</taxon>
        <taxon>metagenomes</taxon>
        <taxon>ecological metagenomes</taxon>
    </lineage>
</organism>
<dbReference type="Pfam" id="PF09924">
    <property type="entry name" value="LPG_synthase_C"/>
    <property type="match status" value="1"/>
</dbReference>
<accession>A0A644UE10</accession>
<protein>
    <recommendedName>
        <fullName evidence="1">Phosphatidylglycerol lysyltransferase C-terminal domain-containing protein</fullName>
    </recommendedName>
</protein>
<dbReference type="Gene3D" id="3.40.630.30">
    <property type="match status" value="1"/>
</dbReference>
<proteinExistence type="predicted"/>
<sequence length="319" mass="36880">MVYNINIVVSALKDVPTGGIIINFQPITLNDKPTFDSFFRARRYENAHFNFTNLFMWRDAYHIEWCTEAGFLFIRAAWDNEPFALQPFGPDADLGKAIAIWEDYFKQINVPFIITGMESATALQLEKIRPGCFTFTEDRDNYDYVYSVQDLLHLKGRKFHSKKNHINSFKKTYNKIIYLPLSAELSKQCVATATDWHEKKNDVTEDSLIDYEQNAIIEALMNQESLALTGGVIMIDNKVEAFTFGEQLNADTAVIHVEKANADIRGIYPVINQQFIKHAWAKMRYINREEDMGLEGLRKSKMSYHPVKFVKKYIVTAKD</sequence>
<evidence type="ECO:0000259" key="1">
    <source>
        <dbReference type="Pfam" id="PF09924"/>
    </source>
</evidence>
<dbReference type="AlphaFoldDB" id="A0A644UE10"/>
<feature type="domain" description="Phosphatidylglycerol lysyltransferase C-terminal" evidence="1">
    <location>
        <begin position="46"/>
        <end position="315"/>
    </location>
</feature>
<dbReference type="PIRSF" id="PIRSF018688">
    <property type="entry name" value="UCP018688"/>
    <property type="match status" value="1"/>
</dbReference>
<reference evidence="2" key="1">
    <citation type="submission" date="2019-08" db="EMBL/GenBank/DDBJ databases">
        <authorList>
            <person name="Kucharzyk K."/>
            <person name="Murdoch R.W."/>
            <person name="Higgins S."/>
            <person name="Loffler F."/>
        </authorList>
    </citation>
    <scope>NUCLEOTIDE SEQUENCE</scope>
</reference>
<comment type="caution">
    <text evidence="2">The sequence shown here is derived from an EMBL/GenBank/DDBJ whole genome shotgun (WGS) entry which is preliminary data.</text>
</comment>
<dbReference type="InterPro" id="IPR016181">
    <property type="entry name" value="Acyl_CoA_acyltransferase"/>
</dbReference>
<dbReference type="InterPro" id="IPR016732">
    <property type="entry name" value="UCP018688"/>
</dbReference>
<evidence type="ECO:0000313" key="2">
    <source>
        <dbReference type="EMBL" id="MPL77099.1"/>
    </source>
</evidence>
<dbReference type="EMBL" id="VSSQ01000103">
    <property type="protein sequence ID" value="MPL77099.1"/>
    <property type="molecule type" value="Genomic_DNA"/>
</dbReference>
<gene>
    <name evidence="2" type="ORF">SDC9_22950</name>
</gene>
<dbReference type="SUPFAM" id="SSF55729">
    <property type="entry name" value="Acyl-CoA N-acyltransferases (Nat)"/>
    <property type="match status" value="2"/>
</dbReference>